<dbReference type="PROSITE" id="PS50878">
    <property type="entry name" value="RT_POL"/>
    <property type="match status" value="1"/>
</dbReference>
<dbReference type="Proteomes" id="UP000499080">
    <property type="component" value="Unassembled WGS sequence"/>
</dbReference>
<keyword evidence="2" id="KW-0808">Transferase</keyword>
<keyword evidence="2" id="KW-0695">RNA-directed DNA polymerase</keyword>
<organism evidence="2 3">
    <name type="scientific">Araneus ventricosus</name>
    <name type="common">Orbweaver spider</name>
    <name type="synonym">Epeira ventricosa</name>
    <dbReference type="NCBI Taxonomy" id="182803"/>
    <lineage>
        <taxon>Eukaryota</taxon>
        <taxon>Metazoa</taxon>
        <taxon>Ecdysozoa</taxon>
        <taxon>Arthropoda</taxon>
        <taxon>Chelicerata</taxon>
        <taxon>Arachnida</taxon>
        <taxon>Araneae</taxon>
        <taxon>Araneomorphae</taxon>
        <taxon>Entelegynae</taxon>
        <taxon>Araneoidea</taxon>
        <taxon>Araneidae</taxon>
        <taxon>Araneus</taxon>
    </lineage>
</organism>
<gene>
    <name evidence="2" type="primary">pol_3788</name>
    <name evidence="2" type="ORF">AVEN_20217_1</name>
</gene>
<reference evidence="2 3" key="1">
    <citation type="journal article" date="2019" name="Sci. Rep.">
        <title>Orb-weaving spider Araneus ventricosus genome elucidates the spidroin gene catalogue.</title>
        <authorList>
            <person name="Kono N."/>
            <person name="Nakamura H."/>
            <person name="Ohtoshi R."/>
            <person name="Moran D.A.P."/>
            <person name="Shinohara A."/>
            <person name="Yoshida Y."/>
            <person name="Fujiwara M."/>
            <person name="Mori M."/>
            <person name="Tomita M."/>
            <person name="Arakawa K."/>
        </authorList>
    </citation>
    <scope>NUCLEOTIDE SEQUENCE [LARGE SCALE GENOMIC DNA]</scope>
</reference>
<feature type="domain" description="Reverse transcriptase" evidence="1">
    <location>
        <begin position="390"/>
        <end position="647"/>
    </location>
</feature>
<accession>A0A4Y2CM41</accession>
<dbReference type="SUPFAM" id="SSF56672">
    <property type="entry name" value="DNA/RNA polymerases"/>
    <property type="match status" value="1"/>
</dbReference>
<dbReference type="GO" id="GO:0003964">
    <property type="term" value="F:RNA-directed DNA polymerase activity"/>
    <property type="evidence" value="ECO:0007669"/>
    <property type="project" value="UniProtKB-KW"/>
</dbReference>
<dbReference type="Gene3D" id="3.30.70.270">
    <property type="match status" value="1"/>
</dbReference>
<evidence type="ECO:0000313" key="2">
    <source>
        <dbReference type="EMBL" id="GBM04778.1"/>
    </source>
</evidence>
<dbReference type="CDD" id="cd01650">
    <property type="entry name" value="RT_nLTR_like"/>
    <property type="match status" value="1"/>
</dbReference>
<keyword evidence="3" id="KW-1185">Reference proteome</keyword>
<dbReference type="EMBL" id="BGPR01000207">
    <property type="protein sequence ID" value="GBM04778.1"/>
    <property type="molecule type" value="Genomic_DNA"/>
</dbReference>
<dbReference type="Pfam" id="PF00078">
    <property type="entry name" value="RVT_1"/>
    <property type="match status" value="1"/>
</dbReference>
<evidence type="ECO:0000259" key="1">
    <source>
        <dbReference type="PROSITE" id="PS50878"/>
    </source>
</evidence>
<comment type="caution">
    <text evidence="2">The sequence shown here is derived from an EMBL/GenBank/DDBJ whole genome shotgun (WGS) entry which is preliminary data.</text>
</comment>
<dbReference type="OrthoDB" id="6486140at2759"/>
<dbReference type="InterPro" id="IPR043128">
    <property type="entry name" value="Rev_trsase/Diguanyl_cyclase"/>
</dbReference>
<protein>
    <submittedName>
        <fullName evidence="2">RNA-directed DNA polymerase from mobile element jockey</fullName>
    </submittedName>
</protein>
<dbReference type="InterPro" id="IPR043502">
    <property type="entry name" value="DNA/RNA_pol_sf"/>
</dbReference>
<dbReference type="InterPro" id="IPR000477">
    <property type="entry name" value="RT_dom"/>
</dbReference>
<sequence length="697" mass="80506">MADTSNSVYMRCGKSVNELVMRLGALQYEEINITISNADKSKKMPQTNPFLVQDFIKKSINRHQQIDNMRYTRQGKIQFTTKDPICAVQLLSLTKFMEIDVSTDLIWENISVRFLVADIPTTTPLEELSKEIQDKNDYLVVERWRFVKPNSGKVTSPVLITILGTTVPETIKLWFIRQRIQPFVDRPCQCNKCYVYTHGARTCDKNNICFCCGGDHIGPCQQPPKCVNCSGSRNAKSRSCSVYIQEQKILELKCRNHITIGEARRIFRQKNANYAESVKTMPAVCNIEESINAKFESLLKTVNDRYVTNPITQSNLFANQFSSYSHEVQTIPLDYSTENEFLNRNIEFWELKRAISKTKNSTPGADNIPSIWFKNLDDASLLKILGMLQQQLDFSVLPKVWKHTIIIPIPKLNNDKTKLTSCRPIALTSVFCKIFERILAHRITHFLTSRKKLNPNQHGFLPFRDNHTAIFKIYSANSEARKNKKFFVAVSLDIKSAYDSVHVDDLILKCLQLGISGKVTKWMHHFLQELSFQIKWRNFLSNTKTSFKGLPQGSVLSPILYVIFMNDFFETLDNNVECSIFADDIFVYCSHHTLSYIQTKIQNTLELIYKWCCYWKLTICLEKSAIIELSNKQVTSFPRITYAGISLPWSESIKYLGIQFSKYNQNGHILRSLRKRLKKLMVLRCLVIKEMVLEPNI</sequence>
<proteinExistence type="predicted"/>
<dbReference type="PANTHER" id="PTHR19446">
    <property type="entry name" value="REVERSE TRANSCRIPTASES"/>
    <property type="match status" value="1"/>
</dbReference>
<keyword evidence="2" id="KW-0548">Nucleotidyltransferase</keyword>
<name>A0A4Y2CM41_ARAVE</name>
<dbReference type="AlphaFoldDB" id="A0A4Y2CM41"/>
<evidence type="ECO:0000313" key="3">
    <source>
        <dbReference type="Proteomes" id="UP000499080"/>
    </source>
</evidence>